<feature type="transmembrane region" description="Helical" evidence="2">
    <location>
        <begin position="6"/>
        <end position="25"/>
    </location>
</feature>
<name>A0ABP3UY13_9CLOT</name>
<proteinExistence type="predicted"/>
<dbReference type="RefSeq" id="WP_343762792.1">
    <property type="nucleotide sequence ID" value="NZ_BAAACG010000013.1"/>
</dbReference>
<feature type="transmembrane region" description="Helical" evidence="2">
    <location>
        <begin position="216"/>
        <end position="237"/>
    </location>
</feature>
<keyword evidence="2" id="KW-1133">Transmembrane helix</keyword>
<keyword evidence="2" id="KW-0472">Membrane</keyword>
<accession>A0ABP3UY13</accession>
<feature type="compositionally biased region" description="Basic and acidic residues" evidence="1">
    <location>
        <begin position="256"/>
        <end position="285"/>
    </location>
</feature>
<organism evidence="3 4">
    <name type="scientific">Clostridium oceanicum</name>
    <dbReference type="NCBI Taxonomy" id="1543"/>
    <lineage>
        <taxon>Bacteria</taxon>
        <taxon>Bacillati</taxon>
        <taxon>Bacillota</taxon>
        <taxon>Clostridia</taxon>
        <taxon>Eubacteriales</taxon>
        <taxon>Clostridiaceae</taxon>
        <taxon>Clostridium</taxon>
    </lineage>
</organism>
<keyword evidence="2" id="KW-0812">Transmembrane</keyword>
<evidence type="ECO:0000313" key="3">
    <source>
        <dbReference type="EMBL" id="GAA0744712.1"/>
    </source>
</evidence>
<keyword evidence="4" id="KW-1185">Reference proteome</keyword>
<protein>
    <submittedName>
        <fullName evidence="3">Membrane protein</fullName>
    </submittedName>
</protein>
<sequence>MMNIIKTAIITIMISIISGLLLDYWRNLGPRILCDIGKPKVKEKDNKKVYSYIIHVSNQSKKIIHDLTLNIHSLENNLKFENAKITKGLKFESLIKNNTLDICIPFLSKGDKFSVTVYVEDCNKPIITMRSPENFKQIHSIDGKNNFLSSFLLFNKSKDKNNIISREDRKKNNTASDSNNDLTMIMDKVSESDKLVNNKNRKIIPRKNKLNKNKKIIIAITSILLVVIMGALIKFYFNGASNDKQAPSTKTSVPKKSNDSKKESDKENKNIDSNGKLDKGNENKDSTSSTEKPNKNSNSKSSTRTKNENTNTNFKDSGTNKNVDPKQSQDKTNENIDSKEQNDSTDENTDLKTSTEETNGKEDSGSLTNKKTENEGN</sequence>
<dbReference type="EMBL" id="BAAACG010000013">
    <property type="protein sequence ID" value="GAA0744712.1"/>
    <property type="molecule type" value="Genomic_DNA"/>
</dbReference>
<reference evidence="4" key="1">
    <citation type="journal article" date="2019" name="Int. J. Syst. Evol. Microbiol.">
        <title>The Global Catalogue of Microorganisms (GCM) 10K type strain sequencing project: providing services to taxonomists for standard genome sequencing and annotation.</title>
        <authorList>
            <consortium name="The Broad Institute Genomics Platform"/>
            <consortium name="The Broad Institute Genome Sequencing Center for Infectious Disease"/>
            <person name="Wu L."/>
            <person name="Ma J."/>
        </authorList>
    </citation>
    <scope>NUCLEOTIDE SEQUENCE [LARGE SCALE GENOMIC DNA]</scope>
    <source>
        <strain evidence="4">JCM 1407</strain>
    </source>
</reference>
<feature type="compositionally biased region" description="Low complexity" evidence="1">
    <location>
        <begin position="286"/>
        <end position="313"/>
    </location>
</feature>
<dbReference type="Proteomes" id="UP001501510">
    <property type="component" value="Unassembled WGS sequence"/>
</dbReference>
<evidence type="ECO:0000313" key="4">
    <source>
        <dbReference type="Proteomes" id="UP001501510"/>
    </source>
</evidence>
<feature type="compositionally biased region" description="Basic and acidic residues" evidence="1">
    <location>
        <begin position="349"/>
        <end position="377"/>
    </location>
</feature>
<feature type="compositionally biased region" description="Polar residues" evidence="1">
    <location>
        <begin position="241"/>
        <end position="254"/>
    </location>
</feature>
<feature type="compositionally biased region" description="Basic and acidic residues" evidence="1">
    <location>
        <begin position="323"/>
        <end position="342"/>
    </location>
</feature>
<evidence type="ECO:0000256" key="2">
    <source>
        <dbReference type="SAM" id="Phobius"/>
    </source>
</evidence>
<gene>
    <name evidence="3" type="ORF">GCM10008906_29970</name>
</gene>
<feature type="region of interest" description="Disordered" evidence="1">
    <location>
        <begin position="241"/>
        <end position="377"/>
    </location>
</feature>
<evidence type="ECO:0000256" key="1">
    <source>
        <dbReference type="SAM" id="MobiDB-lite"/>
    </source>
</evidence>
<comment type="caution">
    <text evidence="3">The sequence shown here is derived from an EMBL/GenBank/DDBJ whole genome shotgun (WGS) entry which is preliminary data.</text>
</comment>